<comment type="caution">
    <text evidence="1">The sequence shown here is derived from an EMBL/GenBank/DDBJ whole genome shotgun (WGS) entry which is preliminary data.</text>
</comment>
<keyword evidence="2" id="KW-1185">Reference proteome</keyword>
<accession>A0A2G2XAV7</accession>
<evidence type="ECO:0000313" key="1">
    <source>
        <dbReference type="EMBL" id="PHT54608.1"/>
    </source>
</evidence>
<reference evidence="2" key="2">
    <citation type="journal article" date="2017" name="J. Anim. Genet.">
        <title>Multiple reference genome sequences of hot pepper reveal the massive evolution of plant disease resistance genes by retroduplication.</title>
        <authorList>
            <person name="Kim S."/>
            <person name="Park J."/>
            <person name="Yeom S.-I."/>
            <person name="Kim Y.-M."/>
            <person name="Seo E."/>
            <person name="Kim K.-T."/>
            <person name="Kim M.-S."/>
            <person name="Lee J.M."/>
            <person name="Cheong K."/>
            <person name="Shin H.-S."/>
            <person name="Kim S.-B."/>
            <person name="Han K."/>
            <person name="Lee J."/>
            <person name="Park M."/>
            <person name="Lee H.-A."/>
            <person name="Lee H.-Y."/>
            <person name="Lee Y."/>
            <person name="Oh S."/>
            <person name="Lee J.H."/>
            <person name="Choi E."/>
            <person name="Choi E."/>
            <person name="Lee S.E."/>
            <person name="Jeon J."/>
            <person name="Kim H."/>
            <person name="Choi G."/>
            <person name="Song H."/>
            <person name="Lee J."/>
            <person name="Lee S.-C."/>
            <person name="Kwon J.-K."/>
            <person name="Lee H.-Y."/>
            <person name="Koo N."/>
            <person name="Hong Y."/>
            <person name="Kim R.W."/>
            <person name="Kang W.-H."/>
            <person name="Huh J.H."/>
            <person name="Kang B.-C."/>
            <person name="Yang T.-J."/>
            <person name="Lee Y.-H."/>
            <person name="Bennetzen J.L."/>
            <person name="Choi D."/>
        </authorList>
    </citation>
    <scope>NUCLEOTIDE SEQUENCE [LARGE SCALE GENOMIC DNA]</scope>
    <source>
        <strain evidence="2">cv. PBC81</strain>
    </source>
</reference>
<gene>
    <name evidence="1" type="ORF">CQW23_09070</name>
</gene>
<sequence length="138" mass="15430">MAAYSAVISLLRTIDQRNIPELFHGHTAETVDSIRATAEYFQGVLENTSNKSGVDLGKIKSVEEKIRVAANYAEDVVELKISQIIKGISWTFGILQHEDLLPVVEKMDATKKQVVVEILAHDVDQVLELSVLERKKRS</sequence>
<reference evidence="1 2" key="1">
    <citation type="journal article" date="2017" name="Genome Biol.">
        <title>New reference genome sequences of hot pepper reveal the massive evolution of plant disease-resistance genes by retroduplication.</title>
        <authorList>
            <person name="Kim S."/>
            <person name="Park J."/>
            <person name="Yeom S.I."/>
            <person name="Kim Y.M."/>
            <person name="Seo E."/>
            <person name="Kim K.T."/>
            <person name="Kim M.S."/>
            <person name="Lee J.M."/>
            <person name="Cheong K."/>
            <person name="Shin H.S."/>
            <person name="Kim S.B."/>
            <person name="Han K."/>
            <person name="Lee J."/>
            <person name="Park M."/>
            <person name="Lee H.A."/>
            <person name="Lee H.Y."/>
            <person name="Lee Y."/>
            <person name="Oh S."/>
            <person name="Lee J.H."/>
            <person name="Choi E."/>
            <person name="Choi E."/>
            <person name="Lee S.E."/>
            <person name="Jeon J."/>
            <person name="Kim H."/>
            <person name="Choi G."/>
            <person name="Song H."/>
            <person name="Lee J."/>
            <person name="Lee S.C."/>
            <person name="Kwon J.K."/>
            <person name="Lee H.Y."/>
            <person name="Koo N."/>
            <person name="Hong Y."/>
            <person name="Kim R.W."/>
            <person name="Kang W.H."/>
            <person name="Huh J.H."/>
            <person name="Kang B.C."/>
            <person name="Yang T.J."/>
            <person name="Lee Y.H."/>
            <person name="Bennetzen J.L."/>
            <person name="Choi D."/>
        </authorList>
    </citation>
    <scope>NUCLEOTIDE SEQUENCE [LARGE SCALE GENOMIC DNA]</scope>
    <source>
        <strain evidence="2">cv. PBC81</strain>
    </source>
</reference>
<proteinExistence type="predicted"/>
<dbReference type="Gene3D" id="1.20.5.4130">
    <property type="match status" value="1"/>
</dbReference>
<dbReference type="EMBL" id="MLFT02000003">
    <property type="protein sequence ID" value="PHT54608.1"/>
    <property type="molecule type" value="Genomic_DNA"/>
</dbReference>
<evidence type="ECO:0000313" key="2">
    <source>
        <dbReference type="Proteomes" id="UP000224567"/>
    </source>
</evidence>
<dbReference type="AlphaFoldDB" id="A0A2G2XAV7"/>
<dbReference type="OrthoDB" id="1301099at2759"/>
<name>A0A2G2XAV7_CAPBA</name>
<organism evidence="1 2">
    <name type="scientific">Capsicum baccatum</name>
    <name type="common">Peruvian pepper</name>
    <dbReference type="NCBI Taxonomy" id="33114"/>
    <lineage>
        <taxon>Eukaryota</taxon>
        <taxon>Viridiplantae</taxon>
        <taxon>Streptophyta</taxon>
        <taxon>Embryophyta</taxon>
        <taxon>Tracheophyta</taxon>
        <taxon>Spermatophyta</taxon>
        <taxon>Magnoliopsida</taxon>
        <taxon>eudicotyledons</taxon>
        <taxon>Gunneridae</taxon>
        <taxon>Pentapetalae</taxon>
        <taxon>asterids</taxon>
        <taxon>lamiids</taxon>
        <taxon>Solanales</taxon>
        <taxon>Solanaceae</taxon>
        <taxon>Solanoideae</taxon>
        <taxon>Capsiceae</taxon>
        <taxon>Capsicum</taxon>
    </lineage>
</organism>
<dbReference type="Proteomes" id="UP000224567">
    <property type="component" value="Unassembled WGS sequence"/>
</dbReference>
<protein>
    <submittedName>
        <fullName evidence="1">Uncharacterized protein</fullName>
    </submittedName>
</protein>